<gene>
    <name evidence="2" type="ORF">HHL27_09685</name>
</gene>
<evidence type="ECO:0000313" key="2">
    <source>
        <dbReference type="EMBL" id="NML93939.1"/>
    </source>
</evidence>
<proteinExistence type="predicted"/>
<dbReference type="Pfam" id="PF13692">
    <property type="entry name" value="Glyco_trans_1_4"/>
    <property type="match status" value="1"/>
</dbReference>
<dbReference type="PANTHER" id="PTHR45947:SF3">
    <property type="entry name" value="SULFOQUINOVOSYL TRANSFERASE SQD2"/>
    <property type="match status" value="1"/>
</dbReference>
<dbReference type="AlphaFoldDB" id="A0A7Y0GAH6"/>
<keyword evidence="2" id="KW-0808">Transferase</keyword>
<feature type="domain" description="Glycosyltransferase subfamily 4-like N-terminal" evidence="1">
    <location>
        <begin position="34"/>
        <end position="200"/>
    </location>
</feature>
<dbReference type="EMBL" id="JABBGM010000003">
    <property type="protein sequence ID" value="NML93939.1"/>
    <property type="molecule type" value="Genomic_DNA"/>
</dbReference>
<keyword evidence="3" id="KW-1185">Reference proteome</keyword>
<evidence type="ECO:0000313" key="3">
    <source>
        <dbReference type="Proteomes" id="UP000583556"/>
    </source>
</evidence>
<dbReference type="GO" id="GO:0016757">
    <property type="term" value="F:glycosyltransferase activity"/>
    <property type="evidence" value="ECO:0007669"/>
    <property type="project" value="UniProtKB-ARBA"/>
</dbReference>
<organism evidence="2 3">
    <name type="scientific">Novosphingobium olei</name>
    <dbReference type="NCBI Taxonomy" id="2728851"/>
    <lineage>
        <taxon>Bacteria</taxon>
        <taxon>Pseudomonadati</taxon>
        <taxon>Pseudomonadota</taxon>
        <taxon>Alphaproteobacteria</taxon>
        <taxon>Sphingomonadales</taxon>
        <taxon>Sphingomonadaceae</taxon>
        <taxon>Novosphingobium</taxon>
    </lineage>
</organism>
<dbReference type="Proteomes" id="UP000583556">
    <property type="component" value="Unassembled WGS sequence"/>
</dbReference>
<dbReference type="Gene3D" id="3.40.50.2000">
    <property type="entry name" value="Glycogen Phosphorylase B"/>
    <property type="match status" value="2"/>
</dbReference>
<sequence>MARAMDPIPESNTSVAPLSGLRVALFSGNYNVTVDGANRALNRLVGYLLRQGAQVRVYAPTVANPAFEPTGDLVSVPSFAIPGRAEYRLPSALSPRVRRDLAAFAPQVVHVSSPDIAAHRAVSWARRRGLPILASVHTRFDTYPRYYNMAWLEPALTALLRRFYRRCDALVAPSESFAQVLRDQRMNYDIDIWSRGVDRDVFNPRRRDLSWRRSLGLADDDVVIGFLGRLVMEKGLDVFSDAIDQLSRRGIAHKVLVIGEGPARDWFTARLPDAVFAGFQGGADLGRAVASMDVLFNPSITETFGNVTLEAMACGVPVVAAAATGSQSLVDDHISGRLITPGAVRQFAEALRCYVEDADLRTAHGAAGEARSLEFSWDRINQAVADTYLRLIRQKKQRMAGG</sequence>
<protein>
    <submittedName>
        <fullName evidence="2">Glycosyltransferase family 1 protein</fullName>
    </submittedName>
</protein>
<dbReference type="InterPro" id="IPR028098">
    <property type="entry name" value="Glyco_trans_4-like_N"/>
</dbReference>
<dbReference type="InterPro" id="IPR050194">
    <property type="entry name" value="Glycosyltransferase_grp1"/>
</dbReference>
<name>A0A7Y0GAH6_9SPHN</name>
<accession>A0A7Y0GAH6</accession>
<dbReference type="CDD" id="cd03814">
    <property type="entry name" value="GT4-like"/>
    <property type="match status" value="1"/>
</dbReference>
<evidence type="ECO:0000259" key="1">
    <source>
        <dbReference type="Pfam" id="PF13439"/>
    </source>
</evidence>
<comment type="caution">
    <text evidence="2">The sequence shown here is derived from an EMBL/GenBank/DDBJ whole genome shotgun (WGS) entry which is preliminary data.</text>
</comment>
<dbReference type="Pfam" id="PF13439">
    <property type="entry name" value="Glyco_transf_4"/>
    <property type="match status" value="1"/>
</dbReference>
<dbReference type="SUPFAM" id="SSF53756">
    <property type="entry name" value="UDP-Glycosyltransferase/glycogen phosphorylase"/>
    <property type="match status" value="1"/>
</dbReference>
<dbReference type="PANTHER" id="PTHR45947">
    <property type="entry name" value="SULFOQUINOVOSYL TRANSFERASE SQD2"/>
    <property type="match status" value="1"/>
</dbReference>
<reference evidence="2 3" key="1">
    <citation type="submission" date="2020-04" db="EMBL/GenBank/DDBJ databases">
        <title>Novosphingobium sp. TW-4 isolated from soil.</title>
        <authorList>
            <person name="Dahal R.H."/>
            <person name="Chaudhary D.K."/>
        </authorList>
    </citation>
    <scope>NUCLEOTIDE SEQUENCE [LARGE SCALE GENOMIC DNA]</scope>
    <source>
        <strain evidence="2 3">TW-4</strain>
    </source>
</reference>